<accession>A0ACC2N5X9</accession>
<evidence type="ECO:0000313" key="2">
    <source>
        <dbReference type="Proteomes" id="UP001239111"/>
    </source>
</evidence>
<proteinExistence type="predicted"/>
<protein>
    <submittedName>
        <fullName evidence="1">Uncharacterized protein</fullName>
    </submittedName>
</protein>
<comment type="caution">
    <text evidence="1">The sequence shown here is derived from an EMBL/GenBank/DDBJ whole genome shotgun (WGS) entry which is preliminary data.</text>
</comment>
<reference evidence="1" key="1">
    <citation type="submission" date="2023-04" db="EMBL/GenBank/DDBJ databases">
        <title>A chromosome-level genome assembly of the parasitoid wasp Eretmocerus hayati.</title>
        <authorList>
            <person name="Zhong Y."/>
            <person name="Liu S."/>
            <person name="Liu Y."/>
        </authorList>
    </citation>
    <scope>NUCLEOTIDE SEQUENCE</scope>
    <source>
        <strain evidence="1">ZJU_SS_LIU_2023</strain>
    </source>
</reference>
<gene>
    <name evidence="1" type="ORF">QAD02_008256</name>
</gene>
<organism evidence="1 2">
    <name type="scientific">Eretmocerus hayati</name>
    <dbReference type="NCBI Taxonomy" id="131215"/>
    <lineage>
        <taxon>Eukaryota</taxon>
        <taxon>Metazoa</taxon>
        <taxon>Ecdysozoa</taxon>
        <taxon>Arthropoda</taxon>
        <taxon>Hexapoda</taxon>
        <taxon>Insecta</taxon>
        <taxon>Pterygota</taxon>
        <taxon>Neoptera</taxon>
        <taxon>Endopterygota</taxon>
        <taxon>Hymenoptera</taxon>
        <taxon>Apocrita</taxon>
        <taxon>Proctotrupomorpha</taxon>
        <taxon>Chalcidoidea</taxon>
        <taxon>Aphelinidae</taxon>
        <taxon>Aphelininae</taxon>
        <taxon>Eretmocerus</taxon>
    </lineage>
</organism>
<dbReference type="EMBL" id="CM056744">
    <property type="protein sequence ID" value="KAJ8666594.1"/>
    <property type="molecule type" value="Genomic_DNA"/>
</dbReference>
<dbReference type="Proteomes" id="UP001239111">
    <property type="component" value="Chromosome 4"/>
</dbReference>
<evidence type="ECO:0000313" key="1">
    <source>
        <dbReference type="EMBL" id="KAJ8666594.1"/>
    </source>
</evidence>
<name>A0ACC2N5X9_9HYME</name>
<sequence length="163" mass="18326">MQSDNASQFLPWVRIRLIELLAGCQIIAEDQIIKGYDGSFDPENSSFPILSIRITDSEGNARVTSYSNKSGEPTTMRVEHYHSNGASINLLITVGISLVLLLTTLIICTVLLLLKKQGQPSRCDRLEPTYVPMQLLEDKIIDLAKSPIHHVLRWARKSVLRKK</sequence>
<keyword evidence="2" id="KW-1185">Reference proteome</keyword>